<sequence>MSPYLFCLVMDAFSNLLEERGFKGITINDYTITHLLYADDVIIFGEASIENCNLLASILKDFAAVSGLQVNYEKSALMFPKYVHNQSVICNALSIQNKTTKITYLGIPLSFYRLKMEDYMPLVDSINKKLTGWKANILSPISLKWDHWADGSNLVDLIGIASMDQIPDIMLSKIIYNNAWRFPEFFTPSLIDVFSGIHLMGGEGHCLIWYDKEKTYFKNYIDEFYSDIADCSWYKMVWHKRNALKFSVFAWLANVGGLKTADALRIRNISVPIQCSLCYNGDESVSHIYFECPFSFNILIDLFSEMSSFLLRPNIRQVYDWINGKYHGNLEVLNFYKLVISTLIYFIWKERNNRIFGKQFQCHKTLLLCIKRAIFEKTMQWKNDMNFLDRL</sequence>
<proteinExistence type="predicted"/>
<dbReference type="PROSITE" id="PS50878">
    <property type="entry name" value="RT_POL"/>
    <property type="match status" value="1"/>
</dbReference>
<dbReference type="SUPFAM" id="SSF56672">
    <property type="entry name" value="DNA/RNA polymerases"/>
    <property type="match status" value="1"/>
</dbReference>
<dbReference type="Pfam" id="PF00078">
    <property type="entry name" value="RVT_1"/>
    <property type="match status" value="1"/>
</dbReference>
<reference evidence="2 3" key="2">
    <citation type="journal article" date="2017" name="Nature">
        <title>The Apostasia genome and the evolution of orchids.</title>
        <authorList>
            <person name="Zhang G.Q."/>
            <person name="Liu K.W."/>
            <person name="Li Z."/>
            <person name="Lohaus R."/>
            <person name="Hsiao Y.Y."/>
            <person name="Niu S.C."/>
            <person name="Wang J.Y."/>
            <person name="Lin Y.C."/>
            <person name="Xu Q."/>
            <person name="Chen L.J."/>
            <person name="Yoshida K."/>
            <person name="Fujiwara S."/>
            <person name="Wang Z.W."/>
            <person name="Zhang Y.Q."/>
            <person name="Mitsuda N."/>
            <person name="Wang M."/>
            <person name="Liu G.H."/>
            <person name="Pecoraro L."/>
            <person name="Huang H.X."/>
            <person name="Xiao X.J."/>
            <person name="Lin M."/>
            <person name="Wu X.Y."/>
            <person name="Wu W.L."/>
            <person name="Chen Y.Y."/>
            <person name="Chang S.B."/>
            <person name="Sakamoto S."/>
            <person name="Ohme-Takagi M."/>
            <person name="Yagi M."/>
            <person name="Zeng S.J."/>
            <person name="Shen C.Y."/>
            <person name="Yeh C.M."/>
            <person name="Luo Y.B."/>
            <person name="Tsai W.C."/>
            <person name="Van de Peer Y."/>
            <person name="Liu Z.J."/>
        </authorList>
    </citation>
    <scope>NUCLEOTIDE SEQUENCE [LARGE SCALE GENOMIC DNA]</scope>
    <source>
        <tissue evidence="2">The whole plant</tissue>
    </source>
</reference>
<organism evidence="2 3">
    <name type="scientific">Dendrobium catenatum</name>
    <dbReference type="NCBI Taxonomy" id="906689"/>
    <lineage>
        <taxon>Eukaryota</taxon>
        <taxon>Viridiplantae</taxon>
        <taxon>Streptophyta</taxon>
        <taxon>Embryophyta</taxon>
        <taxon>Tracheophyta</taxon>
        <taxon>Spermatophyta</taxon>
        <taxon>Magnoliopsida</taxon>
        <taxon>Liliopsida</taxon>
        <taxon>Asparagales</taxon>
        <taxon>Orchidaceae</taxon>
        <taxon>Epidendroideae</taxon>
        <taxon>Malaxideae</taxon>
        <taxon>Dendrobiinae</taxon>
        <taxon>Dendrobium</taxon>
    </lineage>
</organism>
<evidence type="ECO:0000313" key="3">
    <source>
        <dbReference type="Proteomes" id="UP000233837"/>
    </source>
</evidence>
<protein>
    <submittedName>
        <fullName evidence="2">Ribonuclease H protein</fullName>
    </submittedName>
</protein>
<dbReference type="Pfam" id="PF13966">
    <property type="entry name" value="zf-RVT"/>
    <property type="match status" value="1"/>
</dbReference>
<evidence type="ECO:0000313" key="2">
    <source>
        <dbReference type="EMBL" id="PKU68537.1"/>
    </source>
</evidence>
<keyword evidence="3" id="KW-1185">Reference proteome</keyword>
<feature type="domain" description="Reverse transcriptase" evidence="1">
    <location>
        <begin position="1"/>
        <end position="109"/>
    </location>
</feature>
<reference evidence="2 3" key="1">
    <citation type="journal article" date="2016" name="Sci. Rep.">
        <title>The Dendrobium catenatum Lindl. genome sequence provides insights into polysaccharide synthase, floral development and adaptive evolution.</title>
        <authorList>
            <person name="Zhang G.Q."/>
            <person name="Xu Q."/>
            <person name="Bian C."/>
            <person name="Tsai W.C."/>
            <person name="Yeh C.M."/>
            <person name="Liu K.W."/>
            <person name="Yoshida K."/>
            <person name="Zhang L.S."/>
            <person name="Chang S.B."/>
            <person name="Chen F."/>
            <person name="Shi Y."/>
            <person name="Su Y.Y."/>
            <person name="Zhang Y.Q."/>
            <person name="Chen L.J."/>
            <person name="Yin Y."/>
            <person name="Lin M."/>
            <person name="Huang H."/>
            <person name="Deng H."/>
            <person name="Wang Z.W."/>
            <person name="Zhu S.L."/>
            <person name="Zhao X."/>
            <person name="Deng C."/>
            <person name="Niu S.C."/>
            <person name="Huang J."/>
            <person name="Wang M."/>
            <person name="Liu G.H."/>
            <person name="Yang H.J."/>
            <person name="Xiao X.J."/>
            <person name="Hsiao Y.Y."/>
            <person name="Wu W.L."/>
            <person name="Chen Y.Y."/>
            <person name="Mitsuda N."/>
            <person name="Ohme-Takagi M."/>
            <person name="Luo Y.B."/>
            <person name="Van de Peer Y."/>
            <person name="Liu Z.J."/>
        </authorList>
    </citation>
    <scope>NUCLEOTIDE SEQUENCE [LARGE SCALE GENOMIC DNA]</scope>
    <source>
        <tissue evidence="2">The whole plant</tissue>
    </source>
</reference>
<dbReference type="InterPro" id="IPR043502">
    <property type="entry name" value="DNA/RNA_pol_sf"/>
</dbReference>
<dbReference type="InterPro" id="IPR000477">
    <property type="entry name" value="RT_dom"/>
</dbReference>
<dbReference type="AlphaFoldDB" id="A0A2I0VYP7"/>
<dbReference type="InterPro" id="IPR026960">
    <property type="entry name" value="RVT-Znf"/>
</dbReference>
<accession>A0A2I0VYP7</accession>
<evidence type="ECO:0000259" key="1">
    <source>
        <dbReference type="PROSITE" id="PS50878"/>
    </source>
</evidence>
<dbReference type="EMBL" id="KZ503084">
    <property type="protein sequence ID" value="PKU68537.1"/>
    <property type="molecule type" value="Genomic_DNA"/>
</dbReference>
<dbReference type="Proteomes" id="UP000233837">
    <property type="component" value="Unassembled WGS sequence"/>
</dbReference>
<dbReference type="PANTHER" id="PTHR33116">
    <property type="entry name" value="REVERSE TRANSCRIPTASE ZINC-BINDING DOMAIN-CONTAINING PROTEIN-RELATED-RELATED"/>
    <property type="match status" value="1"/>
</dbReference>
<name>A0A2I0VYP7_9ASPA</name>
<gene>
    <name evidence="2" type="ORF">MA16_Dca016469</name>
</gene>
<dbReference type="PANTHER" id="PTHR33116:SF78">
    <property type="entry name" value="OS12G0587133 PROTEIN"/>
    <property type="match status" value="1"/>
</dbReference>